<reference evidence="1" key="1">
    <citation type="journal article" date="2024" name="Syst. Appl. Microbiol.">
        <title>First single-strain enrichments of Electrothrix cable bacteria, description of E. aestuarii sp. nov. and E. rattekaaiensis sp. nov., and proposal of a cable bacteria taxonomy following the rules of the SeqCode.</title>
        <authorList>
            <person name="Plum-Jensen L.E."/>
            <person name="Schramm A."/>
            <person name="Marshall I.P.G."/>
        </authorList>
    </citation>
    <scope>NUCLEOTIDE SEQUENCE</scope>
    <source>
        <strain evidence="1">Rat1</strain>
    </source>
</reference>
<proteinExistence type="predicted"/>
<organism evidence="1">
    <name type="scientific">Candidatus Electrothrix aestuarii</name>
    <dbReference type="NCBI Taxonomy" id="3062594"/>
    <lineage>
        <taxon>Bacteria</taxon>
        <taxon>Pseudomonadati</taxon>
        <taxon>Thermodesulfobacteriota</taxon>
        <taxon>Desulfobulbia</taxon>
        <taxon>Desulfobulbales</taxon>
        <taxon>Desulfobulbaceae</taxon>
        <taxon>Candidatus Electrothrix</taxon>
    </lineage>
</organism>
<reference evidence="1" key="2">
    <citation type="submission" date="2024-06" db="EMBL/GenBank/DDBJ databases">
        <authorList>
            <person name="Plum-Jensen L.E."/>
            <person name="Schramm A."/>
            <person name="Marshall I.P.G."/>
        </authorList>
    </citation>
    <scope>NUCLEOTIDE SEQUENCE</scope>
    <source>
        <strain evidence="1">Rat1</strain>
    </source>
</reference>
<name>A0AAU8LQD5_9BACT</name>
<gene>
    <name evidence="1" type="ORF">Q3M24_12450</name>
</gene>
<sequence>MSMPLFLGSLSFACGFICLWVFLGKPFFRHHQHIKQCLCGWKILLCRPISSKEREAHYQQKSGGEQDRLGK</sequence>
<dbReference type="EMBL" id="CP159373">
    <property type="protein sequence ID" value="XCN71127.1"/>
    <property type="molecule type" value="Genomic_DNA"/>
</dbReference>
<evidence type="ECO:0000313" key="1">
    <source>
        <dbReference type="EMBL" id="XCN71127.1"/>
    </source>
</evidence>
<dbReference type="AlphaFoldDB" id="A0AAU8LQD5"/>
<protein>
    <submittedName>
        <fullName evidence="1">Uncharacterized protein</fullName>
    </submittedName>
</protein>
<accession>A0AAU8LQD5</accession>
<dbReference type="KEGG" id="eaj:Q3M24_12450"/>